<keyword evidence="2" id="KW-0677">Repeat</keyword>
<dbReference type="SMART" id="SM00355">
    <property type="entry name" value="ZnF_C2H2"/>
    <property type="match status" value="9"/>
</dbReference>
<dbReference type="InterPro" id="IPR054599">
    <property type="entry name" value="TFIIIA_Zfn-C2H2"/>
</dbReference>
<evidence type="ECO:0000259" key="7">
    <source>
        <dbReference type="PROSITE" id="PS50157"/>
    </source>
</evidence>
<sequence>MQSQVAAKLGKKPVLTCPSVGCKATFRKQLRLQEHVAKHNGQKLWRCDKPGCGKAFFHKTQLKRHWQKHLGLKKYTCTNCQAAFVTKGTLKRHQKYKHATSDPLKCSVTGCLKTFRKKKALKWHVSDHTMEPKFRCDQPGCEWKSNSKAKVAGHIRRHRGYRCPFQGCQTTSSTWSALQKHRKTHPLDLKCTKCNKPFKNKGSLRRHKSTHVIKRMIYTCPREDCKQTFTKVFNLTHHVRKIHLCLQPYHCYHAGCTRTFTMRESLLRHLVVHDPERKKLKLKFNLKPSKRHLRRANRPLPAMEQNLSRLFNLKLGFRSKTRLESDLSGLFNERRLRDPAEPEANLSSLFYLPPARARAEKAA</sequence>
<dbReference type="PANTHER" id="PTHR46179">
    <property type="entry name" value="ZINC FINGER PROTEIN"/>
    <property type="match status" value="1"/>
</dbReference>
<dbReference type="PANTHER" id="PTHR46179:SF28">
    <property type="entry name" value="SI:DKEY-208K4.2 PROTEIN"/>
    <property type="match status" value="1"/>
</dbReference>
<accession>A0ABN9LQK2</accession>
<feature type="domain" description="C2H2-type" evidence="7">
    <location>
        <begin position="104"/>
        <end position="133"/>
    </location>
</feature>
<keyword evidence="5" id="KW-0694">RNA-binding</keyword>
<reference evidence="8" key="1">
    <citation type="submission" date="2023-07" db="EMBL/GenBank/DDBJ databases">
        <authorList>
            <person name="Stuckert A."/>
        </authorList>
    </citation>
    <scope>NUCLEOTIDE SEQUENCE</scope>
</reference>
<evidence type="ECO:0000313" key="8">
    <source>
        <dbReference type="EMBL" id="CAJ0947975.1"/>
    </source>
</evidence>
<feature type="domain" description="C2H2-type" evidence="7">
    <location>
        <begin position="15"/>
        <end position="44"/>
    </location>
</feature>
<dbReference type="PROSITE" id="PS00028">
    <property type="entry name" value="ZINC_FINGER_C2H2_1"/>
    <property type="match status" value="7"/>
</dbReference>
<evidence type="ECO:0000256" key="5">
    <source>
        <dbReference type="ARBA" id="ARBA00022884"/>
    </source>
</evidence>
<dbReference type="InterPro" id="IPR013087">
    <property type="entry name" value="Znf_C2H2_type"/>
</dbReference>
<evidence type="ECO:0000256" key="2">
    <source>
        <dbReference type="ARBA" id="ARBA00022737"/>
    </source>
</evidence>
<gene>
    <name evidence="8" type="ORF">RIMI_LOCUS11910148</name>
</gene>
<keyword evidence="9" id="KW-1185">Reference proteome</keyword>
<name>A0ABN9LQK2_9NEOB</name>
<keyword evidence="3 6" id="KW-0863">Zinc-finger</keyword>
<evidence type="ECO:0000256" key="4">
    <source>
        <dbReference type="ARBA" id="ARBA00022833"/>
    </source>
</evidence>
<keyword evidence="4" id="KW-0862">Zinc</keyword>
<dbReference type="EMBL" id="CAUEEQ010027588">
    <property type="protein sequence ID" value="CAJ0947975.1"/>
    <property type="molecule type" value="Genomic_DNA"/>
</dbReference>
<evidence type="ECO:0000256" key="3">
    <source>
        <dbReference type="ARBA" id="ARBA00022771"/>
    </source>
</evidence>
<dbReference type="Pfam" id="PF00096">
    <property type="entry name" value="zf-C2H2"/>
    <property type="match status" value="4"/>
</dbReference>
<dbReference type="Gene3D" id="3.30.160.60">
    <property type="entry name" value="Classic Zinc Finger"/>
    <property type="match status" value="4"/>
</dbReference>
<evidence type="ECO:0000256" key="6">
    <source>
        <dbReference type="PROSITE-ProRule" id="PRU00042"/>
    </source>
</evidence>
<keyword evidence="1" id="KW-0479">Metal-binding</keyword>
<dbReference type="InterPro" id="IPR036236">
    <property type="entry name" value="Znf_C2H2_sf"/>
</dbReference>
<evidence type="ECO:0000313" key="9">
    <source>
        <dbReference type="Proteomes" id="UP001176940"/>
    </source>
</evidence>
<comment type="caution">
    <text evidence="8">The sequence shown here is derived from an EMBL/GenBank/DDBJ whole genome shotgun (WGS) entry which is preliminary data.</text>
</comment>
<feature type="domain" description="C2H2-type" evidence="7">
    <location>
        <begin position="249"/>
        <end position="278"/>
    </location>
</feature>
<feature type="domain" description="C2H2-type" evidence="7">
    <location>
        <begin position="45"/>
        <end position="74"/>
    </location>
</feature>
<dbReference type="InterPro" id="IPR051061">
    <property type="entry name" value="Zinc_finger_trans_reg"/>
</dbReference>
<feature type="domain" description="C2H2-type" evidence="7">
    <location>
        <begin position="189"/>
        <end position="216"/>
    </location>
</feature>
<proteinExistence type="predicted"/>
<dbReference type="SUPFAM" id="SSF57667">
    <property type="entry name" value="beta-beta-alpha zinc fingers"/>
    <property type="match status" value="5"/>
</dbReference>
<protein>
    <recommendedName>
        <fullName evidence="7">C2H2-type domain-containing protein</fullName>
    </recommendedName>
</protein>
<evidence type="ECO:0000256" key="1">
    <source>
        <dbReference type="ARBA" id="ARBA00022723"/>
    </source>
</evidence>
<feature type="domain" description="C2H2-type" evidence="7">
    <location>
        <begin position="218"/>
        <end position="248"/>
    </location>
</feature>
<feature type="domain" description="C2H2-type" evidence="7">
    <location>
        <begin position="75"/>
        <end position="103"/>
    </location>
</feature>
<dbReference type="Proteomes" id="UP001176940">
    <property type="component" value="Unassembled WGS sequence"/>
</dbReference>
<organism evidence="8 9">
    <name type="scientific">Ranitomeya imitator</name>
    <name type="common">mimic poison frog</name>
    <dbReference type="NCBI Taxonomy" id="111125"/>
    <lineage>
        <taxon>Eukaryota</taxon>
        <taxon>Metazoa</taxon>
        <taxon>Chordata</taxon>
        <taxon>Craniata</taxon>
        <taxon>Vertebrata</taxon>
        <taxon>Euteleostomi</taxon>
        <taxon>Amphibia</taxon>
        <taxon>Batrachia</taxon>
        <taxon>Anura</taxon>
        <taxon>Neobatrachia</taxon>
        <taxon>Hyloidea</taxon>
        <taxon>Dendrobatidae</taxon>
        <taxon>Dendrobatinae</taxon>
        <taxon>Ranitomeya</taxon>
    </lineage>
</organism>
<dbReference type="Pfam" id="PF22110">
    <property type="entry name" value="TFIIIA_zf-C2H2"/>
    <property type="match status" value="1"/>
</dbReference>
<dbReference type="PROSITE" id="PS50157">
    <property type="entry name" value="ZINC_FINGER_C2H2_2"/>
    <property type="match status" value="7"/>
</dbReference>